<reference evidence="3" key="1">
    <citation type="submission" date="2016-11" db="UniProtKB">
        <authorList>
            <consortium name="WormBaseParasite"/>
        </authorList>
    </citation>
    <scope>IDENTIFICATION</scope>
</reference>
<sequence>MAELCAFKTLPPVKPIESSSKRRSKSYNQLKSKKNWNRLEDLKRQIIQLKRESEALRINRTRILEEVLL</sequence>
<dbReference type="WBParaSite" id="Csp11.Scaffold554.g3687.t1">
    <property type="protein sequence ID" value="Csp11.Scaffold554.g3687.t1"/>
    <property type="gene ID" value="Csp11.Scaffold554.g3687"/>
</dbReference>
<keyword evidence="1" id="KW-0175">Coiled coil</keyword>
<accession>A0A1I7T9A6</accession>
<feature type="coiled-coil region" evidence="1">
    <location>
        <begin position="39"/>
        <end position="66"/>
    </location>
</feature>
<evidence type="ECO:0000256" key="1">
    <source>
        <dbReference type="SAM" id="Coils"/>
    </source>
</evidence>
<protein>
    <submittedName>
        <fullName evidence="3">Transposase</fullName>
    </submittedName>
</protein>
<organism evidence="2 3">
    <name type="scientific">Caenorhabditis tropicalis</name>
    <dbReference type="NCBI Taxonomy" id="1561998"/>
    <lineage>
        <taxon>Eukaryota</taxon>
        <taxon>Metazoa</taxon>
        <taxon>Ecdysozoa</taxon>
        <taxon>Nematoda</taxon>
        <taxon>Chromadorea</taxon>
        <taxon>Rhabditida</taxon>
        <taxon>Rhabditina</taxon>
        <taxon>Rhabditomorpha</taxon>
        <taxon>Rhabditoidea</taxon>
        <taxon>Rhabditidae</taxon>
        <taxon>Peloderinae</taxon>
        <taxon>Caenorhabditis</taxon>
    </lineage>
</organism>
<dbReference type="STRING" id="1561998.A0A1I7T9A6"/>
<proteinExistence type="predicted"/>
<keyword evidence="2" id="KW-1185">Reference proteome</keyword>
<evidence type="ECO:0000313" key="3">
    <source>
        <dbReference type="WBParaSite" id="Csp11.Scaffold554.g3687.t1"/>
    </source>
</evidence>
<evidence type="ECO:0000313" key="2">
    <source>
        <dbReference type="Proteomes" id="UP000095282"/>
    </source>
</evidence>
<dbReference type="AlphaFoldDB" id="A0A1I7T9A6"/>
<name>A0A1I7T9A6_9PELO</name>
<dbReference type="Proteomes" id="UP000095282">
    <property type="component" value="Unplaced"/>
</dbReference>